<name>A0ABR1G3A3_AURAN</name>
<sequence>MALAGKLALVTGASSGIGQAIARRFAKEGASVLATGRNAVALKELAAEIGCSYEAADLTEPGACAHVVAAAEKELGGITTLVNSAGVLHAGAFAAPDGAPAASLENFDVNFAANARAPYEMLVEATPHLVAAGVGAAVVNISSVNGKQSFATLGAYCGSKAAIDHIARCAAVDLAPHGVRVNNINPGVTVTPLQQRGGMSDEAYAAFLERSANVTHPLGAATGDLSTPGDIADLALFLASNQSRFITGEVICVDGGRQCLGAR</sequence>
<keyword evidence="2" id="KW-1185">Reference proteome</keyword>
<proteinExistence type="predicted"/>
<dbReference type="Proteomes" id="UP001363151">
    <property type="component" value="Unassembled WGS sequence"/>
</dbReference>
<evidence type="ECO:0000313" key="2">
    <source>
        <dbReference type="Proteomes" id="UP001363151"/>
    </source>
</evidence>
<organism evidence="1 2">
    <name type="scientific">Aureococcus anophagefferens</name>
    <name type="common">Harmful bloom alga</name>
    <dbReference type="NCBI Taxonomy" id="44056"/>
    <lineage>
        <taxon>Eukaryota</taxon>
        <taxon>Sar</taxon>
        <taxon>Stramenopiles</taxon>
        <taxon>Ochrophyta</taxon>
        <taxon>Pelagophyceae</taxon>
        <taxon>Pelagomonadales</taxon>
        <taxon>Pelagomonadaceae</taxon>
        <taxon>Aureococcus</taxon>
    </lineage>
</organism>
<dbReference type="PANTHER" id="PTHR43975">
    <property type="entry name" value="ZGC:101858"/>
    <property type="match status" value="1"/>
</dbReference>
<dbReference type="SUPFAM" id="SSF51735">
    <property type="entry name" value="NAD(P)-binding Rossmann-fold domains"/>
    <property type="match status" value="1"/>
</dbReference>
<protein>
    <submittedName>
        <fullName evidence="1">Short chain dehydrogenase</fullName>
    </submittedName>
</protein>
<dbReference type="InterPro" id="IPR036291">
    <property type="entry name" value="NAD(P)-bd_dom_sf"/>
</dbReference>
<dbReference type="PRINTS" id="PR00081">
    <property type="entry name" value="GDHRDH"/>
</dbReference>
<dbReference type="InterPro" id="IPR002347">
    <property type="entry name" value="SDR_fam"/>
</dbReference>
<comment type="caution">
    <text evidence="1">The sequence shown here is derived from an EMBL/GenBank/DDBJ whole genome shotgun (WGS) entry which is preliminary data.</text>
</comment>
<dbReference type="PRINTS" id="PR00080">
    <property type="entry name" value="SDRFAMILY"/>
</dbReference>
<dbReference type="InterPro" id="IPR020904">
    <property type="entry name" value="Sc_DH/Rdtase_CS"/>
</dbReference>
<gene>
    <name evidence="1" type="ORF">SO694_0012608</name>
</gene>
<dbReference type="Gene3D" id="3.40.50.720">
    <property type="entry name" value="NAD(P)-binding Rossmann-like Domain"/>
    <property type="match status" value="1"/>
</dbReference>
<accession>A0ABR1G3A3</accession>
<dbReference type="PROSITE" id="PS00061">
    <property type="entry name" value="ADH_SHORT"/>
    <property type="match status" value="1"/>
</dbReference>
<evidence type="ECO:0000313" key="1">
    <source>
        <dbReference type="EMBL" id="KAK7242922.1"/>
    </source>
</evidence>
<dbReference type="Pfam" id="PF13561">
    <property type="entry name" value="adh_short_C2"/>
    <property type="match status" value="1"/>
</dbReference>
<dbReference type="EMBL" id="JBBJCI010000131">
    <property type="protein sequence ID" value="KAK7242922.1"/>
    <property type="molecule type" value="Genomic_DNA"/>
</dbReference>
<dbReference type="PANTHER" id="PTHR43975:SF2">
    <property type="entry name" value="EG:BACR7A4.14 PROTEIN-RELATED"/>
    <property type="match status" value="1"/>
</dbReference>
<reference evidence="1 2" key="1">
    <citation type="submission" date="2024-03" db="EMBL/GenBank/DDBJ databases">
        <title>Aureococcus anophagefferens CCMP1851 and Kratosvirus quantuckense: Draft genome of a second virus-susceptible host strain in the model system.</title>
        <authorList>
            <person name="Chase E."/>
            <person name="Truchon A.R."/>
            <person name="Schepens W."/>
            <person name="Wilhelm S.W."/>
        </authorList>
    </citation>
    <scope>NUCLEOTIDE SEQUENCE [LARGE SCALE GENOMIC DNA]</scope>
    <source>
        <strain evidence="1 2">CCMP1851</strain>
    </source>
</reference>